<dbReference type="RefSeq" id="XP_029346067.1">
    <property type="nucleotide sequence ID" value="XM_029490207.1"/>
</dbReference>
<keyword evidence="3" id="KW-1185">Reference proteome</keyword>
<dbReference type="Proteomes" id="UP000007819">
    <property type="component" value="Chromosome A2"/>
</dbReference>
<dbReference type="PANTHER" id="PTHR21092">
    <property type="entry name" value="NICASTRIN"/>
    <property type="match status" value="1"/>
</dbReference>
<dbReference type="EnsemblMetazoa" id="XM_029490207.1">
    <property type="protein sequence ID" value="XP_029346067.1"/>
    <property type="gene ID" value="LOC100574152"/>
</dbReference>
<dbReference type="PANTHER" id="PTHR21092:SF0">
    <property type="entry name" value="NICASTRIN"/>
    <property type="match status" value="1"/>
</dbReference>
<dbReference type="KEGG" id="api:100574152"/>
<evidence type="ECO:0000313" key="2">
    <source>
        <dbReference type="EnsemblMetazoa" id="XP_029346067.1"/>
    </source>
</evidence>
<reference evidence="3" key="1">
    <citation type="submission" date="2010-06" db="EMBL/GenBank/DDBJ databases">
        <authorList>
            <person name="Jiang H."/>
            <person name="Abraham K."/>
            <person name="Ali S."/>
            <person name="Alsbrooks S.L."/>
            <person name="Anim B.N."/>
            <person name="Anosike U.S."/>
            <person name="Attaway T."/>
            <person name="Bandaranaike D.P."/>
            <person name="Battles P.K."/>
            <person name="Bell S.N."/>
            <person name="Bell A.V."/>
            <person name="Beltran B."/>
            <person name="Bickham C."/>
            <person name="Bustamante Y."/>
            <person name="Caleb T."/>
            <person name="Canada A."/>
            <person name="Cardenas V."/>
            <person name="Carter K."/>
            <person name="Chacko J."/>
            <person name="Chandrabose M.N."/>
            <person name="Chavez D."/>
            <person name="Chavez A."/>
            <person name="Chen L."/>
            <person name="Chu H.-S."/>
            <person name="Claassen K.J."/>
            <person name="Cockrell R."/>
            <person name="Collins M."/>
            <person name="Cooper J.A."/>
            <person name="Cree A."/>
            <person name="Curry S.M."/>
            <person name="Da Y."/>
            <person name="Dao M.D."/>
            <person name="Das B."/>
            <person name="Davila M.-L."/>
            <person name="Davy-Carroll L."/>
            <person name="Denson S."/>
            <person name="Dinh H."/>
            <person name="Ebong V.E."/>
            <person name="Edwards J.R."/>
            <person name="Egan A."/>
            <person name="El-Daye J."/>
            <person name="Escobedo L."/>
            <person name="Fernandez S."/>
            <person name="Fernando P.R."/>
            <person name="Flagg N."/>
            <person name="Forbes L.D."/>
            <person name="Fowler R.G."/>
            <person name="Fu Q."/>
            <person name="Gabisi R.A."/>
            <person name="Ganer J."/>
            <person name="Garbino Pronczuk A."/>
            <person name="Garcia R.M."/>
            <person name="Garner T."/>
            <person name="Garrett T.E."/>
            <person name="Gonzalez D.A."/>
            <person name="Hamid H."/>
            <person name="Hawkins E.S."/>
            <person name="Hirani K."/>
            <person name="Hogues M.E."/>
            <person name="Hollins B."/>
            <person name="Hsiao C.-H."/>
            <person name="Jabil R."/>
            <person name="James M.L."/>
            <person name="Jhangiani S.N."/>
            <person name="Johnson B."/>
            <person name="Johnson Q."/>
            <person name="Joshi V."/>
            <person name="Kalu J.B."/>
            <person name="Kam C."/>
            <person name="Kashfia A."/>
            <person name="Keebler J."/>
            <person name="Kisamo H."/>
            <person name="Kovar C.L."/>
            <person name="Lago L.A."/>
            <person name="Lai C.-Y."/>
            <person name="Laidlaw J."/>
            <person name="Lara F."/>
            <person name="Le T.-K."/>
            <person name="Lee S.L."/>
            <person name="Legall F.H."/>
            <person name="Lemon S.J."/>
            <person name="Lewis L.R."/>
            <person name="Li B."/>
            <person name="Liu Y."/>
            <person name="Liu Y.-S."/>
            <person name="Lopez J."/>
            <person name="Lozado R.J."/>
            <person name="Lu J."/>
            <person name="Madu R.C."/>
            <person name="Maheshwari M."/>
            <person name="Maheshwari R."/>
            <person name="Malloy K."/>
            <person name="Martinez E."/>
            <person name="Mathew T."/>
            <person name="Mercado I.C."/>
            <person name="Mercado C."/>
            <person name="Meyer B."/>
            <person name="Montgomery K."/>
            <person name="Morgan M.B."/>
            <person name="Munidasa M."/>
            <person name="Nazareth L.V."/>
            <person name="Nelson J."/>
            <person name="Ng B.M."/>
            <person name="Nguyen N.B."/>
            <person name="Nguyen P.Q."/>
            <person name="Nguyen T."/>
            <person name="Obregon M."/>
            <person name="Okwuonu G.O."/>
            <person name="Onwere C.G."/>
            <person name="Orozco G."/>
            <person name="Parra A."/>
            <person name="Patel S."/>
            <person name="Patil S."/>
            <person name="Perez A."/>
            <person name="Perez Y."/>
            <person name="Pham C."/>
            <person name="Primus E.L."/>
            <person name="Pu L.-L."/>
            <person name="Puazo M."/>
            <person name="Qin X."/>
            <person name="Quiroz J.B."/>
            <person name="Reese J."/>
            <person name="Richards S."/>
            <person name="Rives C.M."/>
            <person name="Robberts R."/>
            <person name="Ruiz S.J."/>
            <person name="Ruiz M.J."/>
            <person name="Santibanez J."/>
            <person name="Schneider B.W."/>
            <person name="Sisson I."/>
            <person name="Smith M."/>
            <person name="Sodergren E."/>
            <person name="Song X.-Z."/>
            <person name="Song B.B."/>
            <person name="Summersgill H."/>
            <person name="Thelus R."/>
            <person name="Thornton R.D."/>
            <person name="Trejos Z.Y."/>
            <person name="Usmani K."/>
            <person name="Vattathil S."/>
            <person name="Villasana D."/>
            <person name="Walker D.L."/>
            <person name="Wang S."/>
            <person name="Wang K."/>
            <person name="White C.S."/>
            <person name="Williams A.C."/>
            <person name="Williamson J."/>
            <person name="Wilson K."/>
            <person name="Woghiren I.O."/>
            <person name="Woodworth J.R."/>
            <person name="Worley K.C."/>
            <person name="Wright R.A."/>
            <person name="Wu W."/>
            <person name="Young L."/>
            <person name="Zhang L."/>
            <person name="Zhang J."/>
            <person name="Zhu Y."/>
            <person name="Muzny D.M."/>
            <person name="Weinstock G."/>
            <person name="Gibbs R.A."/>
        </authorList>
    </citation>
    <scope>NUCLEOTIDE SEQUENCE [LARGE SCALE GENOMIC DNA]</scope>
    <source>
        <strain evidence="3">LSR1</strain>
    </source>
</reference>
<dbReference type="GeneID" id="100574152"/>
<dbReference type="GO" id="GO:0007220">
    <property type="term" value="P:Notch receptor processing"/>
    <property type="evidence" value="ECO:0007669"/>
    <property type="project" value="TreeGrafter"/>
</dbReference>
<dbReference type="GO" id="GO:0016485">
    <property type="term" value="P:protein processing"/>
    <property type="evidence" value="ECO:0007669"/>
    <property type="project" value="InterPro"/>
</dbReference>
<dbReference type="OrthoDB" id="755951at2759"/>
<sequence length="164" mass="19035">MNCEVFQSLTSPLHLPDNPPNYYISIDLITNTITSLSRLLFASFGSKVINEVQNEENCLNYRTKQGFMPIWLRGNYNACYSTTSNVTDAVSPAFIIPDYNLSSPKYSTWTESVWHEVHIRMFLRQSFKLQIIIFVLGVLIFLFSFIIIKKMYDQSGIHFNNQEE</sequence>
<keyword evidence="1" id="KW-0472">Membrane</keyword>
<evidence type="ECO:0000313" key="3">
    <source>
        <dbReference type="Proteomes" id="UP000007819"/>
    </source>
</evidence>
<accession>A0A8R2JTM9</accession>
<organism evidence="2 3">
    <name type="scientific">Acyrthosiphon pisum</name>
    <name type="common">Pea aphid</name>
    <dbReference type="NCBI Taxonomy" id="7029"/>
    <lineage>
        <taxon>Eukaryota</taxon>
        <taxon>Metazoa</taxon>
        <taxon>Ecdysozoa</taxon>
        <taxon>Arthropoda</taxon>
        <taxon>Hexapoda</taxon>
        <taxon>Insecta</taxon>
        <taxon>Pterygota</taxon>
        <taxon>Neoptera</taxon>
        <taxon>Paraneoptera</taxon>
        <taxon>Hemiptera</taxon>
        <taxon>Sternorrhyncha</taxon>
        <taxon>Aphidomorpha</taxon>
        <taxon>Aphidoidea</taxon>
        <taxon>Aphididae</taxon>
        <taxon>Macrosiphini</taxon>
        <taxon>Acyrthosiphon</taxon>
    </lineage>
</organism>
<reference evidence="2" key="2">
    <citation type="submission" date="2022-06" db="UniProtKB">
        <authorList>
            <consortium name="EnsemblMetazoa"/>
        </authorList>
    </citation>
    <scope>IDENTIFICATION</scope>
</reference>
<name>A0A8R2JTM9_ACYPI</name>
<keyword evidence="1" id="KW-0812">Transmembrane</keyword>
<dbReference type="InterPro" id="IPR008710">
    <property type="entry name" value="Nicastrin"/>
</dbReference>
<protein>
    <recommendedName>
        <fullName evidence="4">Nicastrin</fullName>
    </recommendedName>
</protein>
<proteinExistence type="predicted"/>
<feature type="transmembrane region" description="Helical" evidence="1">
    <location>
        <begin position="129"/>
        <end position="148"/>
    </location>
</feature>
<dbReference type="GO" id="GO:0005886">
    <property type="term" value="C:plasma membrane"/>
    <property type="evidence" value="ECO:0007669"/>
    <property type="project" value="TreeGrafter"/>
</dbReference>
<dbReference type="AlphaFoldDB" id="A0A8R2JTM9"/>
<evidence type="ECO:0000256" key="1">
    <source>
        <dbReference type="SAM" id="Phobius"/>
    </source>
</evidence>
<keyword evidence="1" id="KW-1133">Transmembrane helix</keyword>
<evidence type="ECO:0008006" key="4">
    <source>
        <dbReference type="Google" id="ProtNLM"/>
    </source>
</evidence>